<dbReference type="Gene3D" id="1.20.5.620">
    <property type="entry name" value="F1F0 ATP synthase subunit B, membrane domain"/>
    <property type="match status" value="1"/>
</dbReference>
<reference evidence="18 19" key="1">
    <citation type="journal article" date="2012" name="Stand. Genomic Sci.">
        <title>Genome sequence of the orange-pigmented seawater bacterium Owenweeksia hongkongensis type strain (UST20020801(T)).</title>
        <authorList>
            <person name="Riedel T."/>
            <person name="Held B."/>
            <person name="Nolan M."/>
            <person name="Lucas S."/>
            <person name="Lapidus A."/>
            <person name="Tice H."/>
            <person name="Del Rio T.G."/>
            <person name="Cheng J.F."/>
            <person name="Han C."/>
            <person name="Tapia R."/>
            <person name="Goodwin L.A."/>
            <person name="Pitluck S."/>
            <person name="Liolios K."/>
            <person name="Mavromatis K."/>
            <person name="Pagani I."/>
            <person name="Ivanova N."/>
            <person name="Mikhailova N."/>
            <person name="Pati A."/>
            <person name="Chen A."/>
            <person name="Palaniappan K."/>
            <person name="Rohde M."/>
            <person name="Tindall B.J."/>
            <person name="Detter J.C."/>
            <person name="Goker M."/>
            <person name="Woyke T."/>
            <person name="Bristow J."/>
            <person name="Eisen J.A."/>
            <person name="Markowitz V."/>
            <person name="Hugenholtz P."/>
            <person name="Klenk H.P."/>
            <person name="Kyrpides N.C."/>
        </authorList>
    </citation>
    <scope>NUCLEOTIDE SEQUENCE</scope>
    <source>
        <strain evidence="19">DSM 17368 / JCM 12287 / NRRL B-23963</strain>
    </source>
</reference>
<comment type="similarity">
    <text evidence="1 15 16">Belongs to the ATPase B chain family.</text>
</comment>
<dbReference type="KEGG" id="oho:Oweho_2371"/>
<keyword evidence="8 15" id="KW-0406">Ion transport</keyword>
<keyword evidence="3 15" id="KW-1003">Cell membrane</keyword>
<keyword evidence="5 15" id="KW-0812">Transmembrane</keyword>
<evidence type="ECO:0000256" key="3">
    <source>
        <dbReference type="ARBA" id="ARBA00022475"/>
    </source>
</evidence>
<dbReference type="PANTHER" id="PTHR33445:SF1">
    <property type="entry name" value="ATP SYNTHASE SUBUNIT B"/>
    <property type="match status" value="1"/>
</dbReference>
<evidence type="ECO:0000256" key="2">
    <source>
        <dbReference type="ARBA" id="ARBA00022448"/>
    </source>
</evidence>
<evidence type="ECO:0000256" key="16">
    <source>
        <dbReference type="RuleBase" id="RU003848"/>
    </source>
</evidence>
<dbReference type="CDD" id="cd06503">
    <property type="entry name" value="ATP-synt_Fo_b"/>
    <property type="match status" value="1"/>
</dbReference>
<dbReference type="NCBIfam" id="TIGR01144">
    <property type="entry name" value="ATP_synt_b"/>
    <property type="match status" value="1"/>
</dbReference>
<dbReference type="HOGENOM" id="CLU_079215_4_1_10"/>
<dbReference type="RefSeq" id="WP_014202691.1">
    <property type="nucleotide sequence ID" value="NC_016599.1"/>
</dbReference>
<feature type="coiled-coil region" evidence="17">
    <location>
        <begin position="44"/>
        <end position="89"/>
    </location>
</feature>
<dbReference type="GO" id="GO:0046961">
    <property type="term" value="F:proton-transporting ATPase activity, rotational mechanism"/>
    <property type="evidence" value="ECO:0007669"/>
    <property type="project" value="TreeGrafter"/>
</dbReference>
<comment type="subunit">
    <text evidence="15">F-type ATPases have 2 components, F(1) - the catalytic core - and F(0) - the membrane proton channel. F(1) has five subunits: alpha(3), beta(3), gamma(1), delta(1), epsilon(1). F(0) has three main subunits: a(1), b(2) and c(10-14). The alpha and beta chains form an alternating ring which encloses part of the gamma chain. F(1) is attached to F(0) by a central stalk formed by the gamma and epsilon chains, while a peripheral stalk is formed by the delta and b chains.</text>
</comment>
<dbReference type="SUPFAM" id="SSF81573">
    <property type="entry name" value="F1F0 ATP synthase subunit B, membrane domain"/>
    <property type="match status" value="1"/>
</dbReference>
<comment type="function">
    <text evidence="11 15">F(1)F(0) ATP synthase produces ATP from ADP in the presence of a proton or sodium gradient. F-type ATPases consist of two structural domains, F(1) containing the extramembraneous catalytic core and F(0) containing the membrane proton channel, linked together by a central stalk and a peripheral stalk. During catalysis, ATP synthesis in the catalytic domain of F(1) is coupled via a rotary mechanism of the central stalk subunits to proton translocation.</text>
</comment>
<comment type="function">
    <text evidence="12">Component of the F(0) channel, it forms part of the peripheral stalk, linking F(1) to F(0). The b'-subunit is a diverged and duplicated form of b found in plants and photosynthetic bacteria.</text>
</comment>
<dbReference type="AlphaFoldDB" id="G8R6C2"/>
<keyword evidence="15" id="KW-0997">Cell inner membrane</keyword>
<dbReference type="eggNOG" id="COG0711">
    <property type="taxonomic scope" value="Bacteria"/>
</dbReference>
<evidence type="ECO:0000256" key="1">
    <source>
        <dbReference type="ARBA" id="ARBA00005513"/>
    </source>
</evidence>
<feature type="transmembrane region" description="Helical" evidence="15">
    <location>
        <begin position="6"/>
        <end position="30"/>
    </location>
</feature>
<evidence type="ECO:0000256" key="5">
    <source>
        <dbReference type="ARBA" id="ARBA00022692"/>
    </source>
</evidence>
<keyword evidence="10 15" id="KW-0066">ATP synthesis</keyword>
<dbReference type="Proteomes" id="UP000005631">
    <property type="component" value="Chromosome"/>
</dbReference>
<evidence type="ECO:0000256" key="8">
    <source>
        <dbReference type="ARBA" id="ARBA00023065"/>
    </source>
</evidence>
<keyword evidence="4 15" id="KW-0138">CF(0)</keyword>
<dbReference type="PANTHER" id="PTHR33445">
    <property type="entry name" value="ATP SYNTHASE SUBUNIT B', CHLOROPLASTIC"/>
    <property type="match status" value="1"/>
</dbReference>
<dbReference type="PATRIC" id="fig|926562.3.peg.2385"/>
<dbReference type="InterPro" id="IPR050059">
    <property type="entry name" value="ATP_synthase_B_chain"/>
</dbReference>
<dbReference type="EMBL" id="CP003156">
    <property type="protein sequence ID" value="AEV33342.1"/>
    <property type="molecule type" value="Genomic_DNA"/>
</dbReference>
<keyword evidence="6 15" id="KW-0375">Hydrogen ion transport</keyword>
<evidence type="ECO:0000256" key="13">
    <source>
        <dbReference type="ARBA" id="ARBA00026054"/>
    </source>
</evidence>
<dbReference type="InterPro" id="IPR002146">
    <property type="entry name" value="ATP_synth_b/b'su_bac/chlpt"/>
</dbReference>
<gene>
    <name evidence="15" type="primary">atpF</name>
    <name evidence="18" type="ordered locus">Oweho_2371</name>
</gene>
<keyword evidence="17" id="KW-0175">Coiled coil</keyword>
<keyword evidence="7 15" id="KW-1133">Transmembrane helix</keyword>
<protein>
    <recommendedName>
        <fullName evidence="15">ATP synthase subunit b</fullName>
    </recommendedName>
    <alternativeName>
        <fullName evidence="15">ATP synthase F(0) sector subunit b</fullName>
    </alternativeName>
    <alternativeName>
        <fullName evidence="15">ATPase subunit I</fullName>
    </alternativeName>
    <alternativeName>
        <fullName evidence="15">F-type ATPase subunit b</fullName>
        <shortName evidence="15">F-ATPase subunit b</shortName>
    </alternativeName>
</protein>
<comment type="subcellular location">
    <subcellularLocation>
        <location evidence="15">Cell inner membrane</location>
        <topology evidence="15">Single-pass membrane protein</topology>
    </subcellularLocation>
    <subcellularLocation>
        <location evidence="14">Endomembrane system</location>
        <topology evidence="14">Single-pass membrane protein</topology>
    </subcellularLocation>
</comment>
<dbReference type="Pfam" id="PF00430">
    <property type="entry name" value="ATP-synt_B"/>
    <property type="match status" value="1"/>
</dbReference>
<keyword evidence="19" id="KW-1185">Reference proteome</keyword>
<evidence type="ECO:0000256" key="9">
    <source>
        <dbReference type="ARBA" id="ARBA00023136"/>
    </source>
</evidence>
<dbReference type="OrthoDB" id="9795289at2"/>
<evidence type="ECO:0000256" key="10">
    <source>
        <dbReference type="ARBA" id="ARBA00023310"/>
    </source>
</evidence>
<keyword evidence="9 15" id="KW-0472">Membrane</keyword>
<evidence type="ECO:0000256" key="12">
    <source>
        <dbReference type="ARBA" id="ARBA00025614"/>
    </source>
</evidence>
<dbReference type="GO" id="GO:0046933">
    <property type="term" value="F:proton-transporting ATP synthase activity, rotational mechanism"/>
    <property type="evidence" value="ECO:0007669"/>
    <property type="project" value="UniProtKB-UniRule"/>
</dbReference>
<evidence type="ECO:0000256" key="14">
    <source>
        <dbReference type="ARBA" id="ARBA00037847"/>
    </source>
</evidence>
<dbReference type="GO" id="GO:0045259">
    <property type="term" value="C:proton-transporting ATP synthase complex"/>
    <property type="evidence" value="ECO:0007669"/>
    <property type="project" value="UniProtKB-KW"/>
</dbReference>
<dbReference type="InterPro" id="IPR028987">
    <property type="entry name" value="ATP_synth_B-like_membr_sf"/>
</dbReference>
<evidence type="ECO:0000313" key="18">
    <source>
        <dbReference type="EMBL" id="AEV33342.1"/>
    </source>
</evidence>
<evidence type="ECO:0000256" key="4">
    <source>
        <dbReference type="ARBA" id="ARBA00022547"/>
    </source>
</evidence>
<keyword evidence="2 15" id="KW-0813">Transport</keyword>
<dbReference type="STRING" id="926562.Oweho_2371"/>
<dbReference type="HAMAP" id="MF_01398">
    <property type="entry name" value="ATP_synth_b_bprime"/>
    <property type="match status" value="1"/>
</dbReference>
<proteinExistence type="inferred from homology"/>
<dbReference type="NCBIfam" id="NF011041">
    <property type="entry name" value="PRK14471.1"/>
    <property type="match status" value="1"/>
</dbReference>
<dbReference type="GO" id="GO:0005886">
    <property type="term" value="C:plasma membrane"/>
    <property type="evidence" value="ECO:0007669"/>
    <property type="project" value="UniProtKB-SubCell"/>
</dbReference>
<dbReference type="GO" id="GO:0012505">
    <property type="term" value="C:endomembrane system"/>
    <property type="evidence" value="ECO:0007669"/>
    <property type="project" value="UniProtKB-SubCell"/>
</dbReference>
<evidence type="ECO:0000256" key="6">
    <source>
        <dbReference type="ARBA" id="ARBA00022781"/>
    </source>
</evidence>
<evidence type="ECO:0000256" key="15">
    <source>
        <dbReference type="HAMAP-Rule" id="MF_01398"/>
    </source>
</evidence>
<evidence type="ECO:0000256" key="7">
    <source>
        <dbReference type="ARBA" id="ARBA00022989"/>
    </source>
</evidence>
<comment type="subunit">
    <text evidence="13">F-type ATPases have 2 components, F(1) - the catalytic core - and F(0) - the membrane proton channel. F(1) has five subunits: alpha(3), beta(3), gamma(1), delta(1), epsilon(1). F(0) has four main subunits: a(1), b(2) and c(10-14). The alpha and beta chains form an alternating ring which encloses part of the gamma chain. F(1) is attached to F(0) by a central stalk formed by the gamma and epsilon chains, while a peripheral stalk is formed by the delta and b chains.</text>
</comment>
<name>G8R6C2_OWEHD</name>
<evidence type="ECO:0000256" key="11">
    <source>
        <dbReference type="ARBA" id="ARBA00025198"/>
    </source>
</evidence>
<sequence length="164" mass="18463">MELVTPAIGLIVWTTLTFLILLFLLGKFAWKPILKAVKDRETSISDALKSADKAREEMEKLKSDNEQILREARAERDGILKDAREISEKMVADAKAKATAEGNKVIEQAREQIENQKMAAIVDLKNQVAKMSIDIAEKIIRKELSDKANQEALVGEQLQDFKLN</sequence>
<dbReference type="InterPro" id="IPR005864">
    <property type="entry name" value="ATP_synth_F0_bsu_bac"/>
</dbReference>
<evidence type="ECO:0000256" key="17">
    <source>
        <dbReference type="SAM" id="Coils"/>
    </source>
</evidence>
<organism evidence="18 19">
    <name type="scientific">Owenweeksia hongkongensis (strain DSM 17368 / CIP 108786 / JCM 12287 / NRRL B-23963 / UST20020801)</name>
    <dbReference type="NCBI Taxonomy" id="926562"/>
    <lineage>
        <taxon>Bacteria</taxon>
        <taxon>Pseudomonadati</taxon>
        <taxon>Bacteroidota</taxon>
        <taxon>Flavobacteriia</taxon>
        <taxon>Flavobacteriales</taxon>
        <taxon>Owenweeksiaceae</taxon>
        <taxon>Owenweeksia</taxon>
    </lineage>
</organism>
<accession>G8R6C2</accession>
<evidence type="ECO:0000313" key="19">
    <source>
        <dbReference type="Proteomes" id="UP000005631"/>
    </source>
</evidence>